<comment type="caution">
    <text evidence="2">The sequence shown here is derived from an EMBL/GenBank/DDBJ whole genome shotgun (WGS) entry which is preliminary data.</text>
</comment>
<accession>A0A4Z0CD46</accession>
<evidence type="ECO:0000313" key="3">
    <source>
        <dbReference type="Proteomes" id="UP000297839"/>
    </source>
</evidence>
<keyword evidence="1" id="KW-1133">Transmembrane helix</keyword>
<dbReference type="PROSITE" id="PS00409">
    <property type="entry name" value="PROKAR_NTER_METHYL"/>
    <property type="match status" value="1"/>
</dbReference>
<name>A0A4Z0CD46_9BURK</name>
<evidence type="ECO:0000313" key="2">
    <source>
        <dbReference type="EMBL" id="TFZ09044.1"/>
    </source>
</evidence>
<dbReference type="InterPro" id="IPR012902">
    <property type="entry name" value="N_methyl_site"/>
</dbReference>
<dbReference type="OrthoDB" id="8533459at2"/>
<dbReference type="AlphaFoldDB" id="A0A4Z0CD46"/>
<keyword evidence="3" id="KW-1185">Reference proteome</keyword>
<keyword evidence="1" id="KW-0812">Transmembrane</keyword>
<dbReference type="GO" id="GO:0043683">
    <property type="term" value="P:type IV pilus assembly"/>
    <property type="evidence" value="ECO:0007669"/>
    <property type="project" value="InterPro"/>
</dbReference>
<evidence type="ECO:0000256" key="1">
    <source>
        <dbReference type="SAM" id="Phobius"/>
    </source>
</evidence>
<dbReference type="EMBL" id="SMLK01000001">
    <property type="protein sequence ID" value="TFZ09044.1"/>
    <property type="molecule type" value="Genomic_DNA"/>
</dbReference>
<proteinExistence type="predicted"/>
<organism evidence="2 3">
    <name type="scientific">Ramlibacter humi</name>
    <dbReference type="NCBI Taxonomy" id="2530451"/>
    <lineage>
        <taxon>Bacteria</taxon>
        <taxon>Pseudomonadati</taxon>
        <taxon>Pseudomonadota</taxon>
        <taxon>Betaproteobacteria</taxon>
        <taxon>Burkholderiales</taxon>
        <taxon>Comamonadaceae</taxon>
        <taxon>Ramlibacter</taxon>
    </lineage>
</organism>
<keyword evidence="1" id="KW-0472">Membrane</keyword>
<sequence length="388" mass="40164">MCSTRPSSKRAGAQRGFTLIELMVGLAIGLIATLAVTQVLVSFEGQKRTTVSGSDAQVNGALALDTIGRAMQPAGYGFAASNTSLGCLINRTYPAAVTTDTSIAASLTAANFENSMTSATFPAFLVPVVIKAGAGGAPDTIAVLGSGKRNYALPLRVTSPGSTATSMPLASTMGIDGPLNDSGGTPVSSGDLLVAVIGGNNVCDLFQATAVPSGTTVTRGATNLWNGAALANTYTDGHFVVNLGAPIHRIYDVNNGSLRQNSLTISTTDGSPSYSGANEMFPGIVNLKAQYGKDTDNNGSVDTWDNVTPTTNAGWRQVVAVRLAIVARSGQYEKDMVTTACPTWEGTGLVVPGVASCMNPGVGDADWKHYRYKVFDTVVPLRNQIWNG</sequence>
<gene>
    <name evidence="2" type="ORF">EZ216_06150</name>
</gene>
<dbReference type="Pfam" id="PF16074">
    <property type="entry name" value="PilW"/>
    <property type="match status" value="1"/>
</dbReference>
<dbReference type="Proteomes" id="UP000297839">
    <property type="component" value="Unassembled WGS sequence"/>
</dbReference>
<reference evidence="2 3" key="1">
    <citation type="submission" date="2019-03" db="EMBL/GenBank/DDBJ databases">
        <title>Ramlibacter sp. 18x22-1, whole genome shotgun sequence.</title>
        <authorList>
            <person name="Zhang X."/>
            <person name="Feng G."/>
            <person name="Zhu H."/>
        </authorList>
    </citation>
    <scope>NUCLEOTIDE SEQUENCE [LARGE SCALE GENOMIC DNA]</scope>
    <source>
        <strain evidence="2 3">18x22-1</strain>
    </source>
</reference>
<feature type="transmembrane region" description="Helical" evidence="1">
    <location>
        <begin position="20"/>
        <end position="41"/>
    </location>
</feature>
<dbReference type="NCBIfam" id="TIGR02532">
    <property type="entry name" value="IV_pilin_GFxxxE"/>
    <property type="match status" value="1"/>
</dbReference>
<dbReference type="RefSeq" id="WP_135249132.1">
    <property type="nucleotide sequence ID" value="NZ_SMLK01000001.1"/>
</dbReference>
<dbReference type="InterPro" id="IPR032092">
    <property type="entry name" value="PilW"/>
</dbReference>
<protein>
    <submittedName>
        <fullName evidence="2">Prepilin-type N-terminal cleavage/methylation domain-containing protein</fullName>
    </submittedName>
</protein>
<dbReference type="Pfam" id="PF07963">
    <property type="entry name" value="N_methyl"/>
    <property type="match status" value="1"/>
</dbReference>